<dbReference type="EC" id="2.7.1.21" evidence="2 10"/>
<dbReference type="PIRSF" id="PIRSF035805">
    <property type="entry name" value="TK_cell"/>
    <property type="match status" value="1"/>
</dbReference>
<keyword evidence="5 10" id="KW-0547">Nucleotide-binding</keyword>
<comment type="catalytic activity">
    <reaction evidence="10">
        <text>thymidine + ATP = dTMP + ADP + H(+)</text>
        <dbReference type="Rhea" id="RHEA:19129"/>
        <dbReference type="ChEBI" id="CHEBI:15378"/>
        <dbReference type="ChEBI" id="CHEBI:17748"/>
        <dbReference type="ChEBI" id="CHEBI:30616"/>
        <dbReference type="ChEBI" id="CHEBI:63528"/>
        <dbReference type="ChEBI" id="CHEBI:456216"/>
        <dbReference type="EC" id="2.7.1.21"/>
    </reaction>
</comment>
<protein>
    <recommendedName>
        <fullName evidence="2 10">Thymidine kinase</fullName>
        <ecNumber evidence="2 10">2.7.1.21</ecNumber>
    </recommendedName>
</protein>
<name>A0A1F8FPR7_9BACT</name>
<dbReference type="PANTHER" id="PTHR11441:SF0">
    <property type="entry name" value="THYMIDINE KINASE, CYTOSOLIC"/>
    <property type="match status" value="1"/>
</dbReference>
<organism evidence="12 13">
    <name type="scientific">Candidatus Yanofskybacteria bacterium RIFCSPHIGHO2_02_FULL_43_22</name>
    <dbReference type="NCBI Taxonomy" id="1802681"/>
    <lineage>
        <taxon>Bacteria</taxon>
        <taxon>Candidatus Yanofskyibacteriota</taxon>
    </lineage>
</organism>
<dbReference type="AlphaFoldDB" id="A0A1F8FPR7"/>
<evidence type="ECO:0000256" key="6">
    <source>
        <dbReference type="ARBA" id="ARBA00022777"/>
    </source>
</evidence>
<dbReference type="Gene3D" id="3.30.60.20">
    <property type="match status" value="1"/>
</dbReference>
<accession>A0A1F8FPR7</accession>
<evidence type="ECO:0000256" key="10">
    <source>
        <dbReference type="RuleBase" id="RU000544"/>
    </source>
</evidence>
<dbReference type="Gene3D" id="3.40.50.300">
    <property type="entry name" value="P-loop containing nucleotide triphosphate hydrolases"/>
    <property type="match status" value="1"/>
</dbReference>
<evidence type="ECO:0000256" key="5">
    <source>
        <dbReference type="ARBA" id="ARBA00022741"/>
    </source>
</evidence>
<dbReference type="GO" id="GO:0005829">
    <property type="term" value="C:cytosol"/>
    <property type="evidence" value="ECO:0007669"/>
    <property type="project" value="TreeGrafter"/>
</dbReference>
<dbReference type="InterPro" id="IPR027417">
    <property type="entry name" value="P-loop_NTPase"/>
</dbReference>
<evidence type="ECO:0000256" key="1">
    <source>
        <dbReference type="ARBA" id="ARBA00007587"/>
    </source>
</evidence>
<evidence type="ECO:0000256" key="7">
    <source>
        <dbReference type="ARBA" id="ARBA00022840"/>
    </source>
</evidence>
<dbReference type="GO" id="GO:0004797">
    <property type="term" value="F:thymidine kinase activity"/>
    <property type="evidence" value="ECO:0007669"/>
    <property type="project" value="UniProtKB-EC"/>
</dbReference>
<sequence>MKQTGSITVFTGPMFSGKSKALMARLETKQRAHKKVLIIKPLLDVRFNTIDSIVSKRKKTEKFEPDNILPAHPIQDEMELRRLIATKEPDVLGIDEVQFFGLWLGLVLFQLRKADGLEIYVAGLDLDAWQKPFGSMPDVLAYADNIHKFTANCFECGQDARFTQKVGGSAEQIQVGAEELYEARCEECWTTPV</sequence>
<evidence type="ECO:0000313" key="13">
    <source>
        <dbReference type="Proteomes" id="UP000176581"/>
    </source>
</evidence>
<dbReference type="SUPFAM" id="SSF52540">
    <property type="entry name" value="P-loop containing nucleoside triphosphate hydrolases"/>
    <property type="match status" value="1"/>
</dbReference>
<keyword evidence="4 10" id="KW-0808">Transferase</keyword>
<evidence type="ECO:0000256" key="8">
    <source>
        <dbReference type="PIRSR" id="PIRSR035805-1"/>
    </source>
</evidence>
<keyword evidence="7 10" id="KW-0067">ATP-binding</keyword>
<dbReference type="InterPro" id="IPR001267">
    <property type="entry name" value="Thymidine_kinase"/>
</dbReference>
<dbReference type="GO" id="GO:0005524">
    <property type="term" value="F:ATP binding"/>
    <property type="evidence" value="ECO:0007669"/>
    <property type="project" value="UniProtKB-KW"/>
</dbReference>
<proteinExistence type="inferred from homology"/>
<feature type="active site" description="Proton acceptor" evidence="8">
    <location>
        <position position="96"/>
    </location>
</feature>
<comment type="similarity">
    <text evidence="1 11">Belongs to the thymidine kinase family.</text>
</comment>
<dbReference type="PANTHER" id="PTHR11441">
    <property type="entry name" value="THYMIDINE KINASE"/>
    <property type="match status" value="1"/>
</dbReference>
<keyword evidence="6 10" id="KW-0418">Kinase</keyword>
<dbReference type="GO" id="GO:0046104">
    <property type="term" value="P:thymidine metabolic process"/>
    <property type="evidence" value="ECO:0007669"/>
    <property type="project" value="TreeGrafter"/>
</dbReference>
<gene>
    <name evidence="12" type="ORF">A3J47_03130</name>
</gene>
<feature type="binding site" evidence="9">
    <location>
        <begin position="173"/>
        <end position="176"/>
    </location>
    <ligand>
        <name>substrate</name>
    </ligand>
</feature>
<reference evidence="12 13" key="1">
    <citation type="journal article" date="2016" name="Nat. Commun.">
        <title>Thousands of microbial genomes shed light on interconnected biogeochemical processes in an aquifer system.</title>
        <authorList>
            <person name="Anantharaman K."/>
            <person name="Brown C.T."/>
            <person name="Hug L.A."/>
            <person name="Sharon I."/>
            <person name="Castelle C.J."/>
            <person name="Probst A.J."/>
            <person name="Thomas B.C."/>
            <person name="Singh A."/>
            <person name="Wilkins M.J."/>
            <person name="Karaoz U."/>
            <person name="Brodie E.L."/>
            <person name="Williams K.H."/>
            <person name="Hubbard S.S."/>
            <person name="Banfield J.F."/>
        </authorList>
    </citation>
    <scope>NUCLEOTIDE SEQUENCE [LARGE SCALE GENOMIC DNA]</scope>
</reference>
<dbReference type="SUPFAM" id="SSF57716">
    <property type="entry name" value="Glucocorticoid receptor-like (DNA-binding domain)"/>
    <property type="match status" value="1"/>
</dbReference>
<dbReference type="EMBL" id="MGJV01000026">
    <property type="protein sequence ID" value="OGN14406.1"/>
    <property type="molecule type" value="Genomic_DNA"/>
</dbReference>
<feature type="binding site" evidence="9">
    <location>
        <position position="181"/>
    </location>
    <ligand>
        <name>substrate</name>
    </ligand>
</feature>
<evidence type="ECO:0000256" key="2">
    <source>
        <dbReference type="ARBA" id="ARBA00012118"/>
    </source>
</evidence>
<dbReference type="Pfam" id="PF00265">
    <property type="entry name" value="TK"/>
    <property type="match status" value="1"/>
</dbReference>
<evidence type="ECO:0000256" key="3">
    <source>
        <dbReference type="ARBA" id="ARBA00022634"/>
    </source>
</evidence>
<comment type="caution">
    <text evidence="12">The sequence shown here is derived from an EMBL/GenBank/DDBJ whole genome shotgun (WGS) entry which is preliminary data.</text>
</comment>
<keyword evidence="3 10" id="KW-0237">DNA synthesis</keyword>
<dbReference type="GO" id="GO:0071897">
    <property type="term" value="P:DNA biosynthetic process"/>
    <property type="evidence" value="ECO:0007669"/>
    <property type="project" value="UniProtKB-KW"/>
</dbReference>
<evidence type="ECO:0000256" key="11">
    <source>
        <dbReference type="RuleBase" id="RU004165"/>
    </source>
</evidence>
<dbReference type="Proteomes" id="UP000176581">
    <property type="component" value="Unassembled WGS sequence"/>
</dbReference>
<evidence type="ECO:0000313" key="12">
    <source>
        <dbReference type="EMBL" id="OGN14406.1"/>
    </source>
</evidence>
<evidence type="ECO:0000256" key="4">
    <source>
        <dbReference type="ARBA" id="ARBA00022679"/>
    </source>
</evidence>
<evidence type="ECO:0000256" key="9">
    <source>
        <dbReference type="PIRSR" id="PIRSR035805-2"/>
    </source>
</evidence>